<evidence type="ECO:0000313" key="1">
    <source>
        <dbReference type="EMBL" id="KAA3798478.1"/>
    </source>
</evidence>
<dbReference type="EMBL" id="VWLX01000029">
    <property type="protein sequence ID" value="KAA3798478.1"/>
    <property type="molecule type" value="Genomic_DNA"/>
</dbReference>
<dbReference type="AlphaFoldDB" id="A0A395W5S5"/>
<accession>A0A395W5S5</accession>
<dbReference type="Proteomes" id="UP000266492">
    <property type="component" value="Unassembled WGS sequence"/>
</dbReference>
<organism evidence="2 3">
    <name type="scientific">Bacteroides ovatus</name>
    <dbReference type="NCBI Taxonomy" id="28116"/>
    <lineage>
        <taxon>Bacteria</taxon>
        <taxon>Pseudomonadati</taxon>
        <taxon>Bacteroidota</taxon>
        <taxon>Bacteroidia</taxon>
        <taxon>Bacteroidales</taxon>
        <taxon>Bacteroidaceae</taxon>
        <taxon>Bacteroides</taxon>
    </lineage>
</organism>
<sequence length="84" mass="9664">MKAIKIVNQEQLEQKAIDSMIAYEHGSISKREMHLAITRALQHYGNIEGHRRIVLKGWIIKTIHALNSLQLAHLDQITLKDLNN</sequence>
<reference evidence="2 3" key="1">
    <citation type="submission" date="2018-08" db="EMBL/GenBank/DDBJ databases">
        <title>A genome reference for cultivated species of the human gut microbiota.</title>
        <authorList>
            <person name="Zou Y."/>
            <person name="Xue W."/>
            <person name="Luo G."/>
        </authorList>
    </citation>
    <scope>NUCLEOTIDE SEQUENCE [LARGE SCALE GENOMIC DNA]</scope>
    <source>
        <strain evidence="2 3">AF20-9LB</strain>
    </source>
</reference>
<dbReference type="RefSeq" id="WP_118418285.1">
    <property type="nucleotide sequence ID" value="NZ_JADMVQ010000002.1"/>
</dbReference>
<dbReference type="EMBL" id="QRVZ01000002">
    <property type="protein sequence ID" value="RGS87523.1"/>
    <property type="molecule type" value="Genomic_DNA"/>
</dbReference>
<evidence type="ECO:0000313" key="4">
    <source>
        <dbReference type="Proteomes" id="UP000460135"/>
    </source>
</evidence>
<name>A0A395W5S5_BACOV</name>
<protein>
    <submittedName>
        <fullName evidence="2">Uncharacterized protein</fullName>
    </submittedName>
</protein>
<proteinExistence type="predicted"/>
<evidence type="ECO:0000313" key="3">
    <source>
        <dbReference type="Proteomes" id="UP000266492"/>
    </source>
</evidence>
<gene>
    <name evidence="2" type="ORF">DWX70_03480</name>
    <name evidence="1" type="ORF">F3F51_26380</name>
</gene>
<comment type="caution">
    <text evidence="2">The sequence shown here is derived from an EMBL/GenBank/DDBJ whole genome shotgun (WGS) entry which is preliminary data.</text>
</comment>
<dbReference type="Proteomes" id="UP000460135">
    <property type="component" value="Unassembled WGS sequence"/>
</dbReference>
<evidence type="ECO:0000313" key="2">
    <source>
        <dbReference type="EMBL" id="RGS87523.1"/>
    </source>
</evidence>
<reference evidence="1 4" key="2">
    <citation type="journal article" date="2019" name="Nat. Med.">
        <title>A library of human gut bacterial isolates paired with longitudinal multiomics data enables mechanistic microbiome research.</title>
        <authorList>
            <person name="Poyet M."/>
            <person name="Groussin M."/>
            <person name="Gibbons S.M."/>
            <person name="Avila-Pacheco J."/>
            <person name="Jiang X."/>
            <person name="Kearney S.M."/>
            <person name="Perrotta A.R."/>
            <person name="Berdy B."/>
            <person name="Zhao S."/>
            <person name="Lieberman T.D."/>
            <person name="Swanson P.K."/>
            <person name="Smith M."/>
            <person name="Roesemann S."/>
            <person name="Alexander J.E."/>
            <person name="Rich S.A."/>
            <person name="Livny J."/>
            <person name="Vlamakis H."/>
            <person name="Clish C."/>
            <person name="Bullock K."/>
            <person name="Deik A."/>
            <person name="Scott J."/>
            <person name="Pierce K.A."/>
            <person name="Xavier R.J."/>
            <person name="Alm E.J."/>
        </authorList>
    </citation>
    <scope>NUCLEOTIDE SEQUENCE [LARGE SCALE GENOMIC DNA]</scope>
    <source>
        <strain evidence="1 4">BIOML-A183</strain>
    </source>
</reference>